<dbReference type="Pfam" id="PF02006">
    <property type="entry name" value="PPS_PS"/>
    <property type="match status" value="1"/>
</dbReference>
<keyword evidence="1 5" id="KW-0436">Ligase</keyword>
<dbReference type="PIRSF" id="PIRSF004853">
    <property type="entry name" value="UCP004853"/>
    <property type="match status" value="1"/>
</dbReference>
<dbReference type="GO" id="GO:0015937">
    <property type="term" value="P:coenzyme A biosynthetic process"/>
    <property type="evidence" value="ECO:0007669"/>
    <property type="project" value="UniProtKB-UniRule"/>
</dbReference>
<accession>A0A075MU10</accession>
<comment type="pathway">
    <text evidence="5">Cofactor biosynthesis; coenzyme A biosynthesis.</text>
</comment>
<feature type="binding site" evidence="5">
    <location>
        <position position="41"/>
    </location>
    <ligand>
        <name>ATP</name>
        <dbReference type="ChEBI" id="CHEBI:30616"/>
    </ligand>
</feature>
<dbReference type="OrthoDB" id="10078at2157"/>
<feature type="binding site" evidence="5">
    <location>
        <position position="19"/>
    </location>
    <ligand>
        <name>ATP</name>
        <dbReference type="ChEBI" id="CHEBI:30616"/>
    </ligand>
</feature>
<evidence type="ECO:0000256" key="4">
    <source>
        <dbReference type="ARBA" id="ARBA00022993"/>
    </source>
</evidence>
<dbReference type="GO" id="GO:0005524">
    <property type="term" value="F:ATP binding"/>
    <property type="evidence" value="ECO:0007669"/>
    <property type="project" value="UniProtKB-KW"/>
</dbReference>
<evidence type="ECO:0000256" key="3">
    <source>
        <dbReference type="ARBA" id="ARBA00022840"/>
    </source>
</evidence>
<sequence length="251" mass="27099">MTITTIPADHPRAKSLHTREMLVDGFKRNLVVAEGLIAHGRGEAFDYLIGERTSAAAKKAIRAAAAALLLSNKKAVLSVNGNAAALCPKEIVELSKITGAAIEVNLFYRTEEREYAIKAELEKHGARNVLGVGPRASAKIPELSSERRRVDPDGIFSADTVFVPLEDGDRTEALARMGKTVITVDLNPLSRTAKAAHVTMVDNLVRAMPALVQEAQALKGKDAKSLERMVRAFDNKKNLAQSLKKIRGGAL</sequence>
<evidence type="ECO:0000313" key="7">
    <source>
        <dbReference type="Proteomes" id="UP000028194"/>
    </source>
</evidence>
<protein>
    <recommendedName>
        <fullName evidence="5">4-phosphopantoate--beta-alanine ligase</fullName>
        <ecNumber evidence="5">6.3.2.36</ecNumber>
    </recommendedName>
    <alternativeName>
        <fullName evidence="5">Phosphopantothenate synthetase</fullName>
        <shortName evidence="5">PPS</shortName>
    </alternativeName>
</protein>
<evidence type="ECO:0000256" key="5">
    <source>
        <dbReference type="HAMAP-Rule" id="MF_02224"/>
    </source>
</evidence>
<feature type="binding site" evidence="5">
    <location>
        <begin position="191"/>
        <end position="192"/>
    </location>
    <ligand>
        <name>ATP</name>
        <dbReference type="ChEBI" id="CHEBI:30616"/>
    </ligand>
</feature>
<keyword evidence="3 5" id="KW-0067">ATP-binding</keyword>
<dbReference type="HAMAP" id="MF_02224">
    <property type="entry name" value="PPS"/>
    <property type="match status" value="1"/>
</dbReference>
<name>A0A075MU10_9ARCH</name>
<feature type="binding site" evidence="5">
    <location>
        <begin position="203"/>
        <end position="204"/>
    </location>
    <ligand>
        <name>ATP</name>
        <dbReference type="ChEBI" id="CHEBI:30616"/>
    </ligand>
</feature>
<dbReference type="EC" id="6.3.2.36" evidence="5"/>
<organism evidence="6 7">
    <name type="scientific">Candidatus Nitrososphaera evergladensis SR1</name>
    <dbReference type="NCBI Taxonomy" id="1459636"/>
    <lineage>
        <taxon>Archaea</taxon>
        <taxon>Nitrososphaerota</taxon>
        <taxon>Nitrososphaeria</taxon>
        <taxon>Nitrososphaerales</taxon>
        <taxon>Nitrososphaeraceae</taxon>
        <taxon>Nitrososphaera</taxon>
    </lineage>
</organism>
<dbReference type="STRING" id="1459636.NTE_02600"/>
<dbReference type="InterPro" id="IPR002855">
    <property type="entry name" value="PPS/PS"/>
</dbReference>
<comment type="function">
    <text evidence="5">Catalyzes the condensation of (R)-4-phosphopantoate and beta-alanine to 4'-phosphopantothenate in the CoA biosynthesis pathway.</text>
</comment>
<keyword evidence="7" id="KW-1185">Reference proteome</keyword>
<dbReference type="Gene3D" id="3.40.50.12640">
    <property type="entry name" value="Phosphopantoate/pantothenate synthetase"/>
    <property type="match status" value="1"/>
</dbReference>
<dbReference type="eggNOG" id="arCOG04262">
    <property type="taxonomic scope" value="Archaea"/>
</dbReference>
<dbReference type="UniPathway" id="UPA00241"/>
<dbReference type="AlphaFoldDB" id="A0A075MU10"/>
<feature type="binding site" evidence="5">
    <location>
        <begin position="185"/>
        <end position="187"/>
    </location>
    <ligand>
        <name>ATP</name>
        <dbReference type="ChEBI" id="CHEBI:30616"/>
    </ligand>
</feature>
<evidence type="ECO:0000313" key="6">
    <source>
        <dbReference type="EMBL" id="AIF84643.1"/>
    </source>
</evidence>
<dbReference type="HOGENOM" id="CLU_078701_0_0_2"/>
<dbReference type="PANTHER" id="PTHR40695:SF1">
    <property type="entry name" value="4-PHOSPHOPANTOATE--BETA-ALANINE LIGASE"/>
    <property type="match status" value="1"/>
</dbReference>
<reference evidence="6 7" key="1">
    <citation type="journal article" date="2014" name="PLoS ONE">
        <title>Genome Sequence of Candidatus Nitrososphaera evergladensis from Group I.1b Enriched from Everglades Soil Reveals Novel Genomic Features of the Ammonia-Oxidizing Archaea.</title>
        <authorList>
            <person name="Zhalnina K.V."/>
            <person name="Dias R."/>
            <person name="Leonard M.T."/>
            <person name="Dorr de Quadros P."/>
            <person name="Camargo F.A."/>
            <person name="Drew J.C."/>
            <person name="Farmerie W.G."/>
            <person name="Daroub S.H."/>
            <person name="Triplett E.W."/>
        </authorList>
    </citation>
    <scope>NUCLEOTIDE SEQUENCE [LARGE SCALE GENOMIC DNA]</scope>
    <source>
        <strain evidence="6 7">SR1</strain>
    </source>
</reference>
<dbReference type="Proteomes" id="UP000028194">
    <property type="component" value="Chromosome"/>
</dbReference>
<dbReference type="GeneID" id="41598293"/>
<dbReference type="PANTHER" id="PTHR40695">
    <property type="entry name" value="4-PHOSPHOPANTOATE--BETA-ALANINE LIGASE"/>
    <property type="match status" value="1"/>
</dbReference>
<gene>
    <name evidence="6" type="ORF">NTE_02600</name>
</gene>
<keyword evidence="4 5" id="KW-0173">Coenzyme A biosynthesis</keyword>
<comment type="subunit">
    <text evidence="5">Homodimer.</text>
</comment>
<keyword evidence="2 5" id="KW-0547">Nucleotide-binding</keyword>
<dbReference type="NCBIfam" id="NF010324">
    <property type="entry name" value="PRK13761.1"/>
    <property type="match status" value="1"/>
</dbReference>
<comment type="catalytic activity">
    <reaction evidence="5">
        <text>(R)-4-phosphopantoate + beta-alanine + ATP = (R)-4'-phosphopantothenate + AMP + diphosphate + H(+)</text>
        <dbReference type="Rhea" id="RHEA:27930"/>
        <dbReference type="ChEBI" id="CHEBI:10986"/>
        <dbReference type="ChEBI" id="CHEBI:15378"/>
        <dbReference type="ChEBI" id="CHEBI:30616"/>
        <dbReference type="ChEBI" id="CHEBI:33019"/>
        <dbReference type="ChEBI" id="CHEBI:57966"/>
        <dbReference type="ChEBI" id="CHEBI:61294"/>
        <dbReference type="ChEBI" id="CHEBI:456215"/>
        <dbReference type="EC" id="6.3.2.36"/>
    </reaction>
</comment>
<comment type="similarity">
    <text evidence="5">Belongs to the archaeal phosphopantothenate synthetase family.</text>
</comment>
<dbReference type="NCBIfam" id="NF041123">
    <property type="entry name" value="phpantohe_syn_Arch"/>
    <property type="match status" value="1"/>
</dbReference>
<evidence type="ECO:0000256" key="1">
    <source>
        <dbReference type="ARBA" id="ARBA00022598"/>
    </source>
</evidence>
<evidence type="ECO:0000256" key="2">
    <source>
        <dbReference type="ARBA" id="ARBA00022741"/>
    </source>
</evidence>
<dbReference type="GO" id="GO:0016881">
    <property type="term" value="F:acid-amino acid ligase activity"/>
    <property type="evidence" value="ECO:0007669"/>
    <property type="project" value="UniProtKB-UniRule"/>
</dbReference>
<proteinExistence type="inferred from homology"/>
<dbReference type="RefSeq" id="WP_148701177.1">
    <property type="nucleotide sequence ID" value="NZ_CP007174.1"/>
</dbReference>
<dbReference type="KEGG" id="nev:NTE_02600"/>
<dbReference type="EMBL" id="CP007174">
    <property type="protein sequence ID" value="AIF84643.1"/>
    <property type="molecule type" value="Genomic_DNA"/>
</dbReference>
<dbReference type="InterPro" id="IPR038138">
    <property type="entry name" value="PPS/PS_sf"/>
</dbReference>